<dbReference type="PANTHER" id="PTHR43782:SF3">
    <property type="entry name" value="ARGINASE"/>
    <property type="match status" value="1"/>
</dbReference>
<dbReference type="InterPro" id="IPR023696">
    <property type="entry name" value="Ureohydrolase_dom_sf"/>
</dbReference>
<dbReference type="Pfam" id="PF00491">
    <property type="entry name" value="Arginase"/>
    <property type="match status" value="1"/>
</dbReference>
<dbReference type="Gene3D" id="3.40.800.10">
    <property type="entry name" value="Ureohydrolase domain"/>
    <property type="match status" value="1"/>
</dbReference>
<name>A0A6A6D7H4_ZASCE</name>
<accession>A0A6A6D7H4</accession>
<dbReference type="AlphaFoldDB" id="A0A6A6D7H4"/>
<dbReference type="PANTHER" id="PTHR43782">
    <property type="entry name" value="ARGINASE"/>
    <property type="match status" value="1"/>
</dbReference>
<dbReference type="OrthoDB" id="9992747at2759"/>
<keyword evidence="2" id="KW-0378">Hydrolase</keyword>
<reference evidence="5" key="1">
    <citation type="journal article" date="2020" name="Stud. Mycol.">
        <title>101 Dothideomycetes genomes: a test case for predicting lifestyles and emergence of pathogens.</title>
        <authorList>
            <person name="Haridas S."/>
            <person name="Albert R."/>
            <person name="Binder M."/>
            <person name="Bloem J."/>
            <person name="Labutti K."/>
            <person name="Salamov A."/>
            <person name="Andreopoulos B."/>
            <person name="Baker S."/>
            <person name="Barry K."/>
            <person name="Bills G."/>
            <person name="Bluhm B."/>
            <person name="Cannon C."/>
            <person name="Castanera R."/>
            <person name="Culley D."/>
            <person name="Daum C."/>
            <person name="Ezra D."/>
            <person name="Gonzalez J."/>
            <person name="Henrissat B."/>
            <person name="Kuo A."/>
            <person name="Liang C."/>
            <person name="Lipzen A."/>
            <person name="Lutzoni F."/>
            <person name="Magnuson J."/>
            <person name="Mondo S."/>
            <person name="Nolan M."/>
            <person name="Ohm R."/>
            <person name="Pangilinan J."/>
            <person name="Park H.-J."/>
            <person name="Ramirez L."/>
            <person name="Alfaro M."/>
            <person name="Sun H."/>
            <person name="Tritt A."/>
            <person name="Yoshinaga Y."/>
            <person name="Zwiers L.-H."/>
            <person name="Turgeon B."/>
            <person name="Goodwin S."/>
            <person name="Spatafora J."/>
            <person name="Crous P."/>
            <person name="Grigoriev I."/>
        </authorList>
    </citation>
    <scope>NUCLEOTIDE SEQUENCE</scope>
    <source>
        <strain evidence="5">ATCC 36951</strain>
    </source>
</reference>
<dbReference type="GeneID" id="54556652"/>
<dbReference type="GO" id="GO:0004053">
    <property type="term" value="F:arginase activity"/>
    <property type="evidence" value="ECO:0007669"/>
    <property type="project" value="TreeGrafter"/>
</dbReference>
<keyword evidence="6" id="KW-1185">Reference proteome</keyword>
<evidence type="ECO:0000256" key="2">
    <source>
        <dbReference type="ARBA" id="ARBA00022801"/>
    </source>
</evidence>
<gene>
    <name evidence="5" type="ORF">M409DRAFT_15865</name>
</gene>
<dbReference type="GO" id="GO:0005737">
    <property type="term" value="C:cytoplasm"/>
    <property type="evidence" value="ECO:0007669"/>
    <property type="project" value="TreeGrafter"/>
</dbReference>
<comment type="similarity">
    <text evidence="4">Belongs to the arginase family.</text>
</comment>
<proteinExistence type="inferred from homology"/>
<evidence type="ECO:0000256" key="1">
    <source>
        <dbReference type="ARBA" id="ARBA00022723"/>
    </source>
</evidence>
<dbReference type="GO" id="GO:0030145">
    <property type="term" value="F:manganese ion binding"/>
    <property type="evidence" value="ECO:0007669"/>
    <property type="project" value="TreeGrafter"/>
</dbReference>
<protein>
    <recommendedName>
        <fullName evidence="7">Arginase</fullName>
    </recommendedName>
</protein>
<evidence type="ECO:0000313" key="6">
    <source>
        <dbReference type="Proteomes" id="UP000799537"/>
    </source>
</evidence>
<organism evidence="5 6">
    <name type="scientific">Zasmidium cellare ATCC 36951</name>
    <dbReference type="NCBI Taxonomy" id="1080233"/>
    <lineage>
        <taxon>Eukaryota</taxon>
        <taxon>Fungi</taxon>
        <taxon>Dikarya</taxon>
        <taxon>Ascomycota</taxon>
        <taxon>Pezizomycotina</taxon>
        <taxon>Dothideomycetes</taxon>
        <taxon>Dothideomycetidae</taxon>
        <taxon>Mycosphaerellales</taxon>
        <taxon>Mycosphaerellaceae</taxon>
        <taxon>Zasmidium</taxon>
    </lineage>
</organism>
<evidence type="ECO:0008006" key="7">
    <source>
        <dbReference type="Google" id="ProtNLM"/>
    </source>
</evidence>
<dbReference type="EMBL" id="ML993579">
    <property type="protein sequence ID" value="KAF2173586.1"/>
    <property type="molecule type" value="Genomic_DNA"/>
</dbReference>
<evidence type="ECO:0000256" key="4">
    <source>
        <dbReference type="PROSITE-ProRule" id="PRU00742"/>
    </source>
</evidence>
<dbReference type="RefSeq" id="XP_033674475.1">
    <property type="nucleotide sequence ID" value="XM_033803380.1"/>
</dbReference>
<dbReference type="PROSITE" id="PS51409">
    <property type="entry name" value="ARGINASE_2"/>
    <property type="match status" value="1"/>
</dbReference>
<evidence type="ECO:0000256" key="3">
    <source>
        <dbReference type="ARBA" id="ARBA00023211"/>
    </source>
</evidence>
<dbReference type="InterPro" id="IPR006035">
    <property type="entry name" value="Ureohydrolase"/>
</dbReference>
<dbReference type="Proteomes" id="UP000799537">
    <property type="component" value="Unassembled WGS sequence"/>
</dbReference>
<evidence type="ECO:0000313" key="5">
    <source>
        <dbReference type="EMBL" id="KAF2173586.1"/>
    </source>
</evidence>
<dbReference type="SUPFAM" id="SSF52768">
    <property type="entry name" value="Arginase/deacetylase"/>
    <property type="match status" value="1"/>
</dbReference>
<keyword evidence="3" id="KW-0464">Manganese</keyword>
<sequence>MPRSQAIRIINVPSDVGSMIKGKSLAPEAFQAAELAGKLTKVGYDVEDINALPDGPRVWTFDAEISENGVRNEEANVEVNRRVEEAVSRVLQTDSDTPPFPLIVGGECNIVPAILSAFWNTNTLQGKTIGLLYLDGDCDLTIPNEPWASYNLASMTFTHLTMREGALESMKPFTRPDGRGVCDAGNTVLFGLNAALQGNTRPQLAYLFDEGYRVFTSSSVARNPVGAAEEALAWFEAQGVDCFLLHLDVDAIDATLFPLANVGNRTGVGFEGVLAAVRTFLGSRRCGGLCVAEVNPDHDPGGVMVGALVEELVGGFEGRVEMG</sequence>
<keyword evidence="1" id="KW-0479">Metal-binding</keyword>